<dbReference type="STRING" id="585531.HMPREF0063_11262"/>
<dbReference type="Proteomes" id="UP000003111">
    <property type="component" value="Unassembled WGS sequence"/>
</dbReference>
<dbReference type="GO" id="GO:0015628">
    <property type="term" value="P:protein secretion by the type II secretion system"/>
    <property type="evidence" value="ECO:0007669"/>
    <property type="project" value="TreeGrafter"/>
</dbReference>
<dbReference type="InterPro" id="IPR010994">
    <property type="entry name" value="RuvA_2-like"/>
</dbReference>
<dbReference type="NCBIfam" id="TIGR00426">
    <property type="entry name" value="competence protein ComEA helix-hairpin-helix repeat region"/>
    <property type="match status" value="1"/>
</dbReference>
<name>E2SB53_9ACTN</name>
<dbReference type="InterPro" id="IPR004509">
    <property type="entry name" value="Competence_ComEA_HhH"/>
</dbReference>
<dbReference type="GO" id="GO:0003677">
    <property type="term" value="F:DNA binding"/>
    <property type="evidence" value="ECO:0007669"/>
    <property type="project" value="InterPro"/>
</dbReference>
<dbReference type="OrthoDB" id="9758724at2"/>
<dbReference type="PANTHER" id="PTHR21180:SF32">
    <property type="entry name" value="ENDONUCLEASE_EXONUCLEASE_PHOSPHATASE FAMILY DOMAIN-CONTAINING PROTEIN 1"/>
    <property type="match status" value="1"/>
</dbReference>
<evidence type="ECO:0000256" key="1">
    <source>
        <dbReference type="SAM" id="Phobius"/>
    </source>
</evidence>
<dbReference type="InterPro" id="IPR051675">
    <property type="entry name" value="Endo/Exo/Phosphatase_dom_1"/>
</dbReference>
<evidence type="ECO:0000259" key="2">
    <source>
        <dbReference type="SMART" id="SM00278"/>
    </source>
</evidence>
<evidence type="ECO:0000313" key="4">
    <source>
        <dbReference type="Proteomes" id="UP000003111"/>
    </source>
</evidence>
<dbReference type="Gene3D" id="1.10.150.320">
    <property type="entry name" value="Photosystem II 12 kDa extrinsic protein"/>
    <property type="match status" value="1"/>
</dbReference>
<evidence type="ECO:0000313" key="3">
    <source>
        <dbReference type="EMBL" id="EFQ83599.1"/>
    </source>
</evidence>
<reference evidence="3" key="1">
    <citation type="submission" date="2010-08" db="EMBL/GenBank/DDBJ databases">
        <authorList>
            <person name="Muzny D."/>
            <person name="Qin X."/>
            <person name="Buhay C."/>
            <person name="Dugan-Rocha S."/>
            <person name="Ding Y."/>
            <person name="Chen G."/>
            <person name="Hawes A."/>
            <person name="Holder M."/>
            <person name="Jhangiani S."/>
            <person name="Johnson A."/>
            <person name="Khan Z."/>
            <person name="Li Z."/>
            <person name="Liu W."/>
            <person name="Liu X."/>
            <person name="Perez L."/>
            <person name="Shen H."/>
            <person name="Wang Q."/>
            <person name="Watt J."/>
            <person name="Xi L."/>
            <person name="Xin Y."/>
            <person name="Zhou J."/>
            <person name="Deng J."/>
            <person name="Jiang H."/>
            <person name="Liu Y."/>
            <person name="Qu J."/>
            <person name="Song X.-Z."/>
            <person name="Zhang L."/>
            <person name="Villasana D."/>
            <person name="Johnson A."/>
            <person name="Liu J."/>
            <person name="Liyanage D."/>
            <person name="Lorensuhewa L."/>
            <person name="Robinson T."/>
            <person name="Song A."/>
            <person name="Song B.-B."/>
            <person name="Dinh H."/>
            <person name="Thornton R."/>
            <person name="Coyle M."/>
            <person name="Francisco L."/>
            <person name="Jackson L."/>
            <person name="Javaid M."/>
            <person name="Korchina V."/>
            <person name="Kovar C."/>
            <person name="Mata R."/>
            <person name="Mathew T."/>
            <person name="Ngo R."/>
            <person name="Nguyen L."/>
            <person name="Nguyen N."/>
            <person name="Okwuonu G."/>
            <person name="Ongeri F."/>
            <person name="Pham C."/>
            <person name="Simmons D."/>
            <person name="Wilczek-Boney K."/>
            <person name="Hale W."/>
            <person name="Jakkamsetti A."/>
            <person name="Pham P."/>
            <person name="Ruth R."/>
            <person name="San Lucas F."/>
            <person name="Warren J."/>
            <person name="Zhang J."/>
            <person name="Zhao Z."/>
            <person name="Zhou C."/>
            <person name="Zhu D."/>
            <person name="Lee S."/>
            <person name="Bess C."/>
            <person name="Blankenburg K."/>
            <person name="Forbes L."/>
            <person name="Fu Q."/>
            <person name="Gubbala S."/>
            <person name="Hirani K."/>
            <person name="Jayaseelan J.C."/>
            <person name="Lara F."/>
            <person name="Munidasa M."/>
            <person name="Palculict T."/>
            <person name="Patil S."/>
            <person name="Pu L.-L."/>
            <person name="Saada N."/>
            <person name="Tang L."/>
            <person name="Weissenberger G."/>
            <person name="Zhu Y."/>
            <person name="Hemphill L."/>
            <person name="Shang Y."/>
            <person name="Youmans B."/>
            <person name="Ayvaz T."/>
            <person name="Ross M."/>
            <person name="Santibanez J."/>
            <person name="Aqrawi P."/>
            <person name="Gross S."/>
            <person name="Joshi V."/>
            <person name="Fowler G."/>
            <person name="Nazareth L."/>
            <person name="Reid J."/>
            <person name="Worley K."/>
            <person name="Petrosino J."/>
            <person name="Highlander S."/>
            <person name="Gibbs R."/>
        </authorList>
    </citation>
    <scope>NUCLEOTIDE SEQUENCE [LARGE SCALE GENOMIC DNA]</scope>
    <source>
        <strain evidence="3">DSM 15272</strain>
    </source>
</reference>
<dbReference type="SMART" id="SM00278">
    <property type="entry name" value="HhH1"/>
    <property type="match status" value="2"/>
</dbReference>
<dbReference type="InterPro" id="IPR003583">
    <property type="entry name" value="Hlx-hairpin-Hlx_DNA-bd_motif"/>
</dbReference>
<dbReference type="AlphaFoldDB" id="E2SB53"/>
<dbReference type="SUPFAM" id="SSF47781">
    <property type="entry name" value="RuvA domain 2-like"/>
    <property type="match status" value="1"/>
</dbReference>
<dbReference type="PANTHER" id="PTHR21180">
    <property type="entry name" value="ENDONUCLEASE/EXONUCLEASE/PHOSPHATASE FAMILY DOMAIN-CONTAINING PROTEIN 1"/>
    <property type="match status" value="1"/>
</dbReference>
<protein>
    <submittedName>
        <fullName evidence="3">ComEA protein</fullName>
    </submittedName>
</protein>
<dbReference type="InterPro" id="IPR019554">
    <property type="entry name" value="Soluble_ligand-bd"/>
</dbReference>
<dbReference type="Pfam" id="PF12836">
    <property type="entry name" value="HHH_3"/>
    <property type="match status" value="1"/>
</dbReference>
<feature type="transmembrane region" description="Helical" evidence="1">
    <location>
        <begin position="60"/>
        <end position="79"/>
    </location>
</feature>
<keyword evidence="4" id="KW-1185">Reference proteome</keyword>
<comment type="caution">
    <text evidence="3">The sequence shown here is derived from an EMBL/GenBank/DDBJ whole genome shotgun (WGS) entry which is preliminary data.</text>
</comment>
<dbReference type="GO" id="GO:0015627">
    <property type="term" value="C:type II protein secretion system complex"/>
    <property type="evidence" value="ECO:0007669"/>
    <property type="project" value="TreeGrafter"/>
</dbReference>
<organism evidence="3 4">
    <name type="scientific">Aeromicrobium marinum DSM 15272</name>
    <dbReference type="NCBI Taxonomy" id="585531"/>
    <lineage>
        <taxon>Bacteria</taxon>
        <taxon>Bacillati</taxon>
        <taxon>Actinomycetota</taxon>
        <taxon>Actinomycetes</taxon>
        <taxon>Propionibacteriales</taxon>
        <taxon>Nocardioidaceae</taxon>
        <taxon>Aeromicrobium</taxon>
    </lineage>
</organism>
<dbReference type="eggNOG" id="COG1555">
    <property type="taxonomic scope" value="Bacteria"/>
</dbReference>
<gene>
    <name evidence="3" type="ORF">HMPREF0063_11262</name>
</gene>
<dbReference type="GO" id="GO:0006281">
    <property type="term" value="P:DNA repair"/>
    <property type="evidence" value="ECO:0007669"/>
    <property type="project" value="InterPro"/>
</dbReference>
<accession>E2SB53</accession>
<dbReference type="Pfam" id="PF10531">
    <property type="entry name" value="SLBB"/>
    <property type="match status" value="1"/>
</dbReference>
<dbReference type="EMBL" id="ACLF03000004">
    <property type="protein sequence ID" value="EFQ83599.1"/>
    <property type="molecule type" value="Genomic_DNA"/>
</dbReference>
<feature type="domain" description="Helix-hairpin-helix DNA-binding motif class 1" evidence="2">
    <location>
        <begin position="231"/>
        <end position="250"/>
    </location>
</feature>
<keyword evidence="1" id="KW-0812">Transmembrane</keyword>
<feature type="domain" description="Helix-hairpin-helix DNA-binding motif class 1" evidence="2">
    <location>
        <begin position="201"/>
        <end position="220"/>
    </location>
</feature>
<sequence length="253" mass="25836">MRRPSVDRVFSEPEETRAEVARRRLARLAASFDAQLPPPDDEAPVHTDEQVRRRLTGGHVRAVGVLATAAGVLLAWHLLAGRPSEEPAGGPVAFASSSGTVAESTTAGPTAAAGPDLVVDVVGRVARPGIVTLPPGSRVHEALAAAGGVVGDVDTTALNMARVLSDGEQLLVGIDPVVPVVPGGGPSGATGPVNLNTATAADLDELPGVGPVTAESILTWRAENGRFTSVDDLLDVSGIGEATLDRLRDLVTV</sequence>
<dbReference type="HOGENOM" id="CLU_052011_0_1_11"/>
<keyword evidence="1" id="KW-1133">Transmembrane helix</keyword>
<proteinExistence type="predicted"/>
<keyword evidence="1" id="KW-0472">Membrane</keyword>